<reference evidence="2" key="2">
    <citation type="submission" date="2021-04" db="EMBL/GenBank/DDBJ databases">
        <authorList>
            <person name="Gilroy R."/>
        </authorList>
    </citation>
    <scope>NUCLEOTIDE SEQUENCE</scope>
    <source>
        <strain evidence="2">421</strain>
    </source>
</reference>
<dbReference type="Proteomes" id="UP000824205">
    <property type="component" value="Unassembled WGS sequence"/>
</dbReference>
<dbReference type="AlphaFoldDB" id="A0A9D1RBL7"/>
<accession>A0A9D1RBL7</accession>
<comment type="caution">
    <text evidence="2">The sequence shown here is derived from an EMBL/GenBank/DDBJ whole genome shotgun (WGS) entry which is preliminary data.</text>
</comment>
<evidence type="ECO:0000313" key="2">
    <source>
        <dbReference type="EMBL" id="HIW85326.1"/>
    </source>
</evidence>
<sequence length="179" mass="20497">MNNNSTDFNYKKFWTIFIALGIFIAAVIAAVILSAEKSAAHYPTIQACIHAEIEDEIRTDHSFTDPEQSFTYKSKLISFENEKQYCEFYSSLNDTVWFIIIDKIETKEGIQYSCAGKMTYLFYSDDAYDIEGYEFQCADSPDQIKIEGAELNEITFTLNGETYTRILAFKDNSANYSGE</sequence>
<organism evidence="2 3">
    <name type="scientific">Candidatus Eubacterium faecipullorum</name>
    <dbReference type="NCBI Taxonomy" id="2838571"/>
    <lineage>
        <taxon>Bacteria</taxon>
        <taxon>Bacillati</taxon>
        <taxon>Bacillota</taxon>
        <taxon>Clostridia</taxon>
        <taxon>Eubacteriales</taxon>
        <taxon>Eubacteriaceae</taxon>
        <taxon>Eubacterium</taxon>
    </lineage>
</organism>
<protein>
    <submittedName>
        <fullName evidence="2">Uncharacterized protein</fullName>
    </submittedName>
</protein>
<gene>
    <name evidence="2" type="ORF">IAA48_02425</name>
</gene>
<name>A0A9D1RBL7_9FIRM</name>
<keyword evidence="1" id="KW-0812">Transmembrane</keyword>
<proteinExistence type="predicted"/>
<evidence type="ECO:0000256" key="1">
    <source>
        <dbReference type="SAM" id="Phobius"/>
    </source>
</evidence>
<reference evidence="2" key="1">
    <citation type="journal article" date="2021" name="PeerJ">
        <title>Extensive microbial diversity within the chicken gut microbiome revealed by metagenomics and culture.</title>
        <authorList>
            <person name="Gilroy R."/>
            <person name="Ravi A."/>
            <person name="Getino M."/>
            <person name="Pursley I."/>
            <person name="Horton D.L."/>
            <person name="Alikhan N.F."/>
            <person name="Baker D."/>
            <person name="Gharbi K."/>
            <person name="Hall N."/>
            <person name="Watson M."/>
            <person name="Adriaenssens E.M."/>
            <person name="Foster-Nyarko E."/>
            <person name="Jarju S."/>
            <person name="Secka A."/>
            <person name="Antonio M."/>
            <person name="Oren A."/>
            <person name="Chaudhuri R.R."/>
            <person name="La Ragione R."/>
            <person name="Hildebrand F."/>
            <person name="Pallen M.J."/>
        </authorList>
    </citation>
    <scope>NUCLEOTIDE SEQUENCE</scope>
    <source>
        <strain evidence="2">421</strain>
    </source>
</reference>
<keyword evidence="1" id="KW-0472">Membrane</keyword>
<dbReference type="EMBL" id="DXGE01000011">
    <property type="protein sequence ID" value="HIW85326.1"/>
    <property type="molecule type" value="Genomic_DNA"/>
</dbReference>
<keyword evidence="1" id="KW-1133">Transmembrane helix</keyword>
<evidence type="ECO:0000313" key="3">
    <source>
        <dbReference type="Proteomes" id="UP000824205"/>
    </source>
</evidence>
<feature type="transmembrane region" description="Helical" evidence="1">
    <location>
        <begin position="13"/>
        <end position="33"/>
    </location>
</feature>